<reference evidence="9" key="2">
    <citation type="submission" date="2012-11" db="EMBL/GenBank/DDBJ databases">
        <authorList>
            <person name="Kuo A."/>
            <person name="Curtis B.A."/>
            <person name="Tanifuji G."/>
            <person name="Burki F."/>
            <person name="Gruber A."/>
            <person name="Irimia M."/>
            <person name="Maruyama S."/>
            <person name="Arias M.C."/>
            <person name="Ball S.G."/>
            <person name="Gile G.H."/>
            <person name="Hirakawa Y."/>
            <person name="Hopkins J.F."/>
            <person name="Rensing S.A."/>
            <person name="Schmutz J."/>
            <person name="Symeonidi A."/>
            <person name="Elias M."/>
            <person name="Eveleigh R.J."/>
            <person name="Herman E.K."/>
            <person name="Klute M.J."/>
            <person name="Nakayama T."/>
            <person name="Obornik M."/>
            <person name="Reyes-Prieto A."/>
            <person name="Armbrust E.V."/>
            <person name="Aves S.J."/>
            <person name="Beiko R.G."/>
            <person name="Coutinho P."/>
            <person name="Dacks J.B."/>
            <person name="Durnford D.G."/>
            <person name="Fast N.M."/>
            <person name="Green B.R."/>
            <person name="Grisdale C."/>
            <person name="Hempe F."/>
            <person name="Henrissat B."/>
            <person name="Hoppner M.P."/>
            <person name="Ishida K.-I."/>
            <person name="Kim E."/>
            <person name="Koreny L."/>
            <person name="Kroth P.G."/>
            <person name="Liu Y."/>
            <person name="Malik S.-B."/>
            <person name="Maier U.G."/>
            <person name="McRose D."/>
            <person name="Mock T."/>
            <person name="Neilson J.A."/>
            <person name="Onodera N.T."/>
            <person name="Poole A.M."/>
            <person name="Pritham E.J."/>
            <person name="Richards T.A."/>
            <person name="Rocap G."/>
            <person name="Roy S.W."/>
            <person name="Sarai C."/>
            <person name="Schaack S."/>
            <person name="Shirato S."/>
            <person name="Slamovits C.H."/>
            <person name="Spencer D.F."/>
            <person name="Suzuki S."/>
            <person name="Worden A.Z."/>
            <person name="Zauner S."/>
            <person name="Barry K."/>
            <person name="Bell C."/>
            <person name="Bharti A.K."/>
            <person name="Crow J.A."/>
            <person name="Grimwood J."/>
            <person name="Kramer R."/>
            <person name="Lindquist E."/>
            <person name="Lucas S."/>
            <person name="Salamov A."/>
            <person name="McFadden G.I."/>
            <person name="Lane C.E."/>
            <person name="Keeling P.J."/>
            <person name="Gray M.W."/>
            <person name="Grigoriev I.V."/>
            <person name="Archibald J.M."/>
        </authorList>
    </citation>
    <scope>NUCLEOTIDE SEQUENCE</scope>
    <source>
        <strain evidence="9">CCMP2712</strain>
    </source>
</reference>
<evidence type="ECO:0000313" key="7">
    <source>
        <dbReference type="EMBL" id="EKX36503.1"/>
    </source>
</evidence>
<dbReference type="InterPro" id="IPR006131">
    <property type="entry name" value="Asp_carbamoyltransf_Asp/Orn-bd"/>
</dbReference>
<dbReference type="Gene3D" id="3.40.50.1370">
    <property type="entry name" value="Aspartate/ornithine carbamoyltransferase"/>
    <property type="match status" value="2"/>
</dbReference>
<dbReference type="GO" id="GO:0004585">
    <property type="term" value="F:ornithine carbamoyltransferase activity"/>
    <property type="evidence" value="ECO:0007669"/>
    <property type="project" value="UniProtKB-EC"/>
</dbReference>
<protein>
    <recommendedName>
        <fullName evidence="2">ornithine carbamoyltransferase</fullName>
        <ecNumber evidence="2">2.1.3.3</ecNumber>
    </recommendedName>
</protein>
<sequence length="348" mass="38566">MKNVLSIAPAMARGLKTPSSSTKKLWDGKKSAEYPVHVKTIGSLSRQQILKVMELAKNMKADPHAYTSALKNRTLLALFEKPSLRTRVSLETGMTQLGGHCIYYALADSPLGKKESILDTAKVVSRYVDVMTARLKTRQAIEELAENATIPVVNALDDYGHPCQMLADFLTIIEHYGSYEGMKLAFVGDCQNNMTYDLMRLGCIMGFHVTVAGPADKGFNVEWSVVKECEKLLEENKGGSFKISNSKDEAVAGANIVYCDSWMSYGIPQDERQERFKALMPYQVTGETMKLADKGAIFMNCLPAVRGEEQTAEVLDGPQSVIYDQAENRLHAQKALLTLLVNGFDYKL</sequence>
<keyword evidence="3 4" id="KW-0808">Transferase</keyword>
<dbReference type="KEGG" id="gtt:GUITHDRAFT_117281"/>
<dbReference type="Proteomes" id="UP000011087">
    <property type="component" value="Unassembled WGS sequence"/>
</dbReference>
<dbReference type="AlphaFoldDB" id="L1IJS7"/>
<dbReference type="GO" id="GO:0019240">
    <property type="term" value="P:citrulline biosynthetic process"/>
    <property type="evidence" value="ECO:0007669"/>
    <property type="project" value="TreeGrafter"/>
</dbReference>
<dbReference type="eggNOG" id="KOG1504">
    <property type="taxonomic scope" value="Eukaryota"/>
</dbReference>
<dbReference type="PANTHER" id="PTHR45753:SF3">
    <property type="entry name" value="ORNITHINE TRANSCARBAMYLASE, MITOCHONDRIAL"/>
    <property type="match status" value="1"/>
</dbReference>
<dbReference type="FunFam" id="3.40.50.1370:FF:000008">
    <property type="entry name" value="Ornithine carbamoyltransferase"/>
    <property type="match status" value="1"/>
</dbReference>
<dbReference type="PRINTS" id="PR00102">
    <property type="entry name" value="OTCASE"/>
</dbReference>
<name>L1IJS7_GUITC</name>
<evidence type="ECO:0000259" key="5">
    <source>
        <dbReference type="Pfam" id="PF00185"/>
    </source>
</evidence>
<evidence type="ECO:0000256" key="2">
    <source>
        <dbReference type="ARBA" id="ARBA00013007"/>
    </source>
</evidence>
<feature type="domain" description="Aspartate/ornithine carbamoyltransferase Asp/Orn-binding" evidence="5">
    <location>
        <begin position="180"/>
        <end position="339"/>
    </location>
</feature>
<dbReference type="SUPFAM" id="SSF53671">
    <property type="entry name" value="Aspartate/ornithine carbamoyltransferase"/>
    <property type="match status" value="1"/>
</dbReference>
<dbReference type="NCBIfam" id="NF001986">
    <property type="entry name" value="PRK00779.1"/>
    <property type="match status" value="1"/>
</dbReference>
<organism evidence="7">
    <name type="scientific">Guillardia theta (strain CCMP2712)</name>
    <name type="common">Cryptophyte</name>
    <dbReference type="NCBI Taxonomy" id="905079"/>
    <lineage>
        <taxon>Eukaryota</taxon>
        <taxon>Cryptophyceae</taxon>
        <taxon>Pyrenomonadales</taxon>
        <taxon>Geminigeraceae</taxon>
        <taxon>Guillardia</taxon>
    </lineage>
</organism>
<dbReference type="NCBIfam" id="TIGR00658">
    <property type="entry name" value="orni_carb_tr"/>
    <property type="match status" value="1"/>
</dbReference>
<evidence type="ECO:0000256" key="3">
    <source>
        <dbReference type="ARBA" id="ARBA00022679"/>
    </source>
</evidence>
<evidence type="ECO:0000256" key="4">
    <source>
        <dbReference type="RuleBase" id="RU003634"/>
    </source>
</evidence>
<dbReference type="HOGENOM" id="CLU_043846_3_2_1"/>
<dbReference type="STRING" id="905079.L1IJS7"/>
<dbReference type="GeneID" id="17293258"/>
<dbReference type="EMBL" id="JH993072">
    <property type="protein sequence ID" value="EKX36503.1"/>
    <property type="molecule type" value="Genomic_DNA"/>
</dbReference>
<dbReference type="PRINTS" id="PR00100">
    <property type="entry name" value="AOTCASE"/>
</dbReference>
<dbReference type="Pfam" id="PF02729">
    <property type="entry name" value="OTCace_N"/>
    <property type="match status" value="1"/>
</dbReference>
<feature type="domain" description="Aspartate/ornithine carbamoyltransferase carbamoyl-P binding" evidence="6">
    <location>
        <begin position="37"/>
        <end position="174"/>
    </location>
</feature>
<gene>
    <name evidence="7" type="ORF">GUITHDRAFT_117281</name>
</gene>
<proteinExistence type="inferred from homology"/>
<evidence type="ECO:0000256" key="1">
    <source>
        <dbReference type="ARBA" id="ARBA00007805"/>
    </source>
</evidence>
<evidence type="ECO:0000313" key="9">
    <source>
        <dbReference type="Proteomes" id="UP000011087"/>
    </source>
</evidence>
<keyword evidence="9" id="KW-1185">Reference proteome</keyword>
<reference evidence="7 9" key="1">
    <citation type="journal article" date="2012" name="Nature">
        <title>Algal genomes reveal evolutionary mosaicism and the fate of nucleomorphs.</title>
        <authorList>
            <consortium name="DOE Joint Genome Institute"/>
            <person name="Curtis B.A."/>
            <person name="Tanifuji G."/>
            <person name="Burki F."/>
            <person name="Gruber A."/>
            <person name="Irimia M."/>
            <person name="Maruyama S."/>
            <person name="Arias M.C."/>
            <person name="Ball S.G."/>
            <person name="Gile G.H."/>
            <person name="Hirakawa Y."/>
            <person name="Hopkins J.F."/>
            <person name="Kuo A."/>
            <person name="Rensing S.A."/>
            <person name="Schmutz J."/>
            <person name="Symeonidi A."/>
            <person name="Elias M."/>
            <person name="Eveleigh R.J."/>
            <person name="Herman E.K."/>
            <person name="Klute M.J."/>
            <person name="Nakayama T."/>
            <person name="Obornik M."/>
            <person name="Reyes-Prieto A."/>
            <person name="Armbrust E.V."/>
            <person name="Aves S.J."/>
            <person name="Beiko R.G."/>
            <person name="Coutinho P."/>
            <person name="Dacks J.B."/>
            <person name="Durnford D.G."/>
            <person name="Fast N.M."/>
            <person name="Green B.R."/>
            <person name="Grisdale C.J."/>
            <person name="Hempel F."/>
            <person name="Henrissat B."/>
            <person name="Hoppner M.P."/>
            <person name="Ishida K."/>
            <person name="Kim E."/>
            <person name="Koreny L."/>
            <person name="Kroth P.G."/>
            <person name="Liu Y."/>
            <person name="Malik S.B."/>
            <person name="Maier U.G."/>
            <person name="McRose D."/>
            <person name="Mock T."/>
            <person name="Neilson J.A."/>
            <person name="Onodera N.T."/>
            <person name="Poole A.M."/>
            <person name="Pritham E.J."/>
            <person name="Richards T.A."/>
            <person name="Rocap G."/>
            <person name="Roy S.W."/>
            <person name="Sarai C."/>
            <person name="Schaack S."/>
            <person name="Shirato S."/>
            <person name="Slamovits C.H."/>
            <person name="Spencer D.F."/>
            <person name="Suzuki S."/>
            <person name="Worden A.Z."/>
            <person name="Zauner S."/>
            <person name="Barry K."/>
            <person name="Bell C."/>
            <person name="Bharti A.K."/>
            <person name="Crow J.A."/>
            <person name="Grimwood J."/>
            <person name="Kramer R."/>
            <person name="Lindquist E."/>
            <person name="Lucas S."/>
            <person name="Salamov A."/>
            <person name="McFadden G.I."/>
            <person name="Lane C.E."/>
            <person name="Keeling P.J."/>
            <person name="Gray M.W."/>
            <person name="Grigoriev I.V."/>
            <person name="Archibald J.M."/>
        </authorList>
    </citation>
    <scope>NUCLEOTIDE SEQUENCE</scope>
    <source>
        <strain evidence="7 9">CCMP2712</strain>
    </source>
</reference>
<dbReference type="EnsemblProtists" id="EKX36503">
    <property type="protein sequence ID" value="EKX36503"/>
    <property type="gene ID" value="GUITHDRAFT_117281"/>
</dbReference>
<dbReference type="PaxDb" id="55529-EKX36503"/>
<dbReference type="GO" id="GO:0042450">
    <property type="term" value="P:L-arginine biosynthetic process via ornithine"/>
    <property type="evidence" value="ECO:0007669"/>
    <property type="project" value="TreeGrafter"/>
</dbReference>
<dbReference type="InterPro" id="IPR002292">
    <property type="entry name" value="Orn/put_carbamltrans"/>
</dbReference>
<dbReference type="GO" id="GO:0016597">
    <property type="term" value="F:amino acid binding"/>
    <property type="evidence" value="ECO:0007669"/>
    <property type="project" value="InterPro"/>
</dbReference>
<dbReference type="EC" id="2.1.3.3" evidence="2"/>
<dbReference type="OMA" id="DGNNVCN"/>
<accession>L1IJS7</accession>
<dbReference type="RefSeq" id="XP_005823483.1">
    <property type="nucleotide sequence ID" value="XM_005823426.1"/>
</dbReference>
<dbReference type="Pfam" id="PF00185">
    <property type="entry name" value="OTCace"/>
    <property type="match status" value="1"/>
</dbReference>
<dbReference type="InterPro" id="IPR036901">
    <property type="entry name" value="Asp/Orn_carbamoylTrfase_sf"/>
</dbReference>
<dbReference type="InterPro" id="IPR006132">
    <property type="entry name" value="Asp/Orn_carbamoyltranf_P-bd"/>
</dbReference>
<dbReference type="InterPro" id="IPR006130">
    <property type="entry name" value="Asp/Orn_carbamoylTrfase"/>
</dbReference>
<dbReference type="OrthoDB" id="10252326at2759"/>
<comment type="similarity">
    <text evidence="1">Belongs to the aspartate/ornithine carbamoyltransferase superfamily. OTCase family.</text>
</comment>
<evidence type="ECO:0000259" key="6">
    <source>
        <dbReference type="Pfam" id="PF02729"/>
    </source>
</evidence>
<dbReference type="PANTHER" id="PTHR45753">
    <property type="entry name" value="ORNITHINE CARBAMOYLTRANSFERASE, MITOCHONDRIAL"/>
    <property type="match status" value="1"/>
</dbReference>
<reference evidence="8" key="3">
    <citation type="submission" date="2016-03" db="UniProtKB">
        <authorList>
            <consortium name="EnsemblProtists"/>
        </authorList>
    </citation>
    <scope>IDENTIFICATION</scope>
</reference>
<evidence type="ECO:0000313" key="8">
    <source>
        <dbReference type="EnsemblProtists" id="EKX36503"/>
    </source>
</evidence>